<evidence type="ECO:0000313" key="3">
    <source>
        <dbReference type="Proteomes" id="UP000298429"/>
    </source>
</evidence>
<dbReference type="AlphaFoldDB" id="A0A5F2AY69"/>
<dbReference type="Pfam" id="PF09995">
    <property type="entry name" value="MPAB_Lcp_cat"/>
    <property type="match status" value="1"/>
</dbReference>
<evidence type="ECO:0000313" key="2">
    <source>
        <dbReference type="EMBL" id="TGL93083.1"/>
    </source>
</evidence>
<organism evidence="2 3">
    <name type="scientific">Leptospira barantonii</name>
    <dbReference type="NCBI Taxonomy" id="2023184"/>
    <lineage>
        <taxon>Bacteria</taxon>
        <taxon>Pseudomonadati</taxon>
        <taxon>Spirochaetota</taxon>
        <taxon>Spirochaetia</taxon>
        <taxon>Leptospirales</taxon>
        <taxon>Leptospiraceae</taxon>
        <taxon>Leptospira</taxon>
    </lineage>
</organism>
<proteinExistence type="predicted"/>
<feature type="domain" description="ER-bound oxygenase mpaB/mpaB'/Rubber oxygenase catalytic" evidence="1">
    <location>
        <begin position="60"/>
        <end position="232"/>
    </location>
</feature>
<protein>
    <submittedName>
        <fullName evidence="2">DUF2236 domain-containing protein</fullName>
    </submittedName>
</protein>
<dbReference type="Proteomes" id="UP000298429">
    <property type="component" value="Unassembled WGS sequence"/>
</dbReference>
<accession>A0A5F2AY69</accession>
<comment type="caution">
    <text evidence="2">The sequence shown here is derived from an EMBL/GenBank/DDBJ whole genome shotgun (WGS) entry which is preliminary data.</text>
</comment>
<gene>
    <name evidence="2" type="ORF">EHQ76_18630</name>
</gene>
<reference evidence="2 3" key="1">
    <citation type="journal article" date="2019" name="PLoS Negl. Trop. Dis.">
        <title>Revisiting the worldwide diversity of Leptospira species in the environment.</title>
        <authorList>
            <person name="Vincent A.T."/>
            <person name="Schiettekatte O."/>
            <person name="Bourhy P."/>
            <person name="Veyrier F.J."/>
            <person name="Picardeau M."/>
        </authorList>
    </citation>
    <scope>NUCLEOTIDE SEQUENCE [LARGE SCALE GENOMIC DNA]</scope>
    <source>
        <strain evidence="2 3">201702444</strain>
    </source>
</reference>
<sequence length="282" mass="33081">MWNKNAILNRIQKLNPEKDYHQISFLSGSYDFPRDIEISLALAFFKTFAIPSIAKILDKTKQFENYGQKRYDDTAILLAEFLENGTDSPNGKEAIRRLNQIHKDYEIANSDFLYTLSTFVYEPVRWNLRFGWRRGSQKEKLANYYMWRNVGKLMNIKELPNDYDSFETWNRKFEAENFKRTPESERLGQATLHILAGRIPNIPGARTLIYHALFSLMEAPLRDAMGFRNPNRAIEILTLIVFKTRALILKTIWPARTKPYLVTKRKNPTYKNGYLIENLGPN</sequence>
<dbReference type="EMBL" id="RQGN01000101">
    <property type="protein sequence ID" value="TGL93083.1"/>
    <property type="molecule type" value="Genomic_DNA"/>
</dbReference>
<dbReference type="InterPro" id="IPR046366">
    <property type="entry name" value="MPAB"/>
</dbReference>
<dbReference type="InterPro" id="IPR018713">
    <property type="entry name" value="MPAB/Lcp_cat_dom"/>
</dbReference>
<name>A0A5F2AY69_9LEPT</name>
<evidence type="ECO:0000259" key="1">
    <source>
        <dbReference type="Pfam" id="PF09995"/>
    </source>
</evidence>
<dbReference type="GO" id="GO:0016491">
    <property type="term" value="F:oxidoreductase activity"/>
    <property type="evidence" value="ECO:0007669"/>
    <property type="project" value="InterPro"/>
</dbReference>
<dbReference type="RefSeq" id="WP_135672374.1">
    <property type="nucleotide sequence ID" value="NZ_RQGN01000101.1"/>
</dbReference>
<dbReference type="PANTHER" id="PTHR36124">
    <property type="match status" value="1"/>
</dbReference>
<dbReference type="OrthoDB" id="836517at2"/>
<dbReference type="PANTHER" id="PTHR36124:SF1">
    <property type="entry name" value="ER-BOUND OXYGENASE MPAB_MPAB'_RUBBER OXYGENASE CATALYTIC DOMAIN-CONTAINING PROTEIN"/>
    <property type="match status" value="1"/>
</dbReference>